<dbReference type="PANTHER" id="PTHR11487:SF0">
    <property type="entry name" value="S-ACYL FATTY ACID SYNTHASE THIOESTERASE, MEDIUM CHAIN"/>
    <property type="match status" value="1"/>
</dbReference>
<dbReference type="RefSeq" id="WP_145903160.1">
    <property type="nucleotide sequence ID" value="NZ_BAAAMZ010000004.1"/>
</dbReference>
<dbReference type="Gene3D" id="3.40.50.1820">
    <property type="entry name" value="alpha/beta hydrolase"/>
    <property type="match status" value="1"/>
</dbReference>
<dbReference type="AlphaFoldDB" id="A0A561UBX3"/>
<sequence length="248" mass="26698">MQSADRIDQVFCLPYAGGSSMIFTKWPVPPGAPRWQGLDYPAHLLTLRQPPAASIEELAAAMAAKVLERAAGPYALFGVSMGALVAYEAALLAEAAGRGPELLVLAACLPPDRLLPHPGYRLSGIEPDDAMLAAFAARYQGMDEQALGDPRIRELVLPVLRADVRLYEEYGERHAGAPARPVAADLLLIGGTGDTAVPLAELACWREHGTGAAELLEFEGDHFFVDKRAPELVAELTARLRRRSVPVR</sequence>
<dbReference type="InterPro" id="IPR020802">
    <property type="entry name" value="TesA-like"/>
</dbReference>
<gene>
    <name evidence="4" type="ORF">FHX73_11636</name>
</gene>
<dbReference type="GO" id="GO:0008610">
    <property type="term" value="P:lipid biosynthetic process"/>
    <property type="evidence" value="ECO:0007669"/>
    <property type="project" value="TreeGrafter"/>
</dbReference>
<evidence type="ECO:0000259" key="3">
    <source>
        <dbReference type="SMART" id="SM00824"/>
    </source>
</evidence>
<dbReference type="Pfam" id="PF00975">
    <property type="entry name" value="Thioesterase"/>
    <property type="match status" value="1"/>
</dbReference>
<comment type="similarity">
    <text evidence="1">Belongs to the thioesterase family.</text>
</comment>
<dbReference type="OrthoDB" id="3872750at2"/>
<comment type="caution">
    <text evidence="4">The sequence shown here is derived from an EMBL/GenBank/DDBJ whole genome shotgun (WGS) entry which is preliminary data.</text>
</comment>
<evidence type="ECO:0000313" key="4">
    <source>
        <dbReference type="EMBL" id="TWF96863.1"/>
    </source>
</evidence>
<dbReference type="Proteomes" id="UP000317940">
    <property type="component" value="Unassembled WGS sequence"/>
</dbReference>
<evidence type="ECO:0000256" key="1">
    <source>
        <dbReference type="ARBA" id="ARBA00007169"/>
    </source>
</evidence>
<dbReference type="InterPro" id="IPR001031">
    <property type="entry name" value="Thioesterase"/>
</dbReference>
<evidence type="ECO:0000256" key="2">
    <source>
        <dbReference type="ARBA" id="ARBA00022801"/>
    </source>
</evidence>
<dbReference type="PANTHER" id="PTHR11487">
    <property type="entry name" value="THIOESTERASE"/>
    <property type="match status" value="1"/>
</dbReference>
<evidence type="ECO:0000313" key="5">
    <source>
        <dbReference type="Proteomes" id="UP000317940"/>
    </source>
</evidence>
<reference evidence="4 5" key="1">
    <citation type="submission" date="2019-06" db="EMBL/GenBank/DDBJ databases">
        <title>Sequencing the genomes of 1000 actinobacteria strains.</title>
        <authorList>
            <person name="Klenk H.-P."/>
        </authorList>
    </citation>
    <scope>NUCLEOTIDE SEQUENCE [LARGE SCALE GENOMIC DNA]</scope>
    <source>
        <strain evidence="4 5">DSM 44826</strain>
    </source>
</reference>
<dbReference type="GO" id="GO:0016787">
    <property type="term" value="F:hydrolase activity"/>
    <property type="evidence" value="ECO:0007669"/>
    <property type="project" value="UniProtKB-KW"/>
</dbReference>
<name>A0A561UBX3_9ACTN</name>
<dbReference type="SUPFAM" id="SSF53474">
    <property type="entry name" value="alpha/beta-Hydrolases"/>
    <property type="match status" value="1"/>
</dbReference>
<dbReference type="InterPro" id="IPR029058">
    <property type="entry name" value="AB_hydrolase_fold"/>
</dbReference>
<keyword evidence="5" id="KW-1185">Reference proteome</keyword>
<organism evidence="4 5">
    <name type="scientific">Kitasatospora viridis</name>
    <dbReference type="NCBI Taxonomy" id="281105"/>
    <lineage>
        <taxon>Bacteria</taxon>
        <taxon>Bacillati</taxon>
        <taxon>Actinomycetota</taxon>
        <taxon>Actinomycetes</taxon>
        <taxon>Kitasatosporales</taxon>
        <taxon>Streptomycetaceae</taxon>
        <taxon>Kitasatospora</taxon>
    </lineage>
</organism>
<dbReference type="EMBL" id="VIWT01000001">
    <property type="protein sequence ID" value="TWF96863.1"/>
    <property type="molecule type" value="Genomic_DNA"/>
</dbReference>
<accession>A0A561UBX3</accession>
<feature type="domain" description="Thioesterase TesA-like" evidence="3">
    <location>
        <begin position="27"/>
        <end position="240"/>
    </location>
</feature>
<dbReference type="SMART" id="SM00824">
    <property type="entry name" value="PKS_TE"/>
    <property type="match status" value="1"/>
</dbReference>
<protein>
    <submittedName>
        <fullName evidence="4">Surfactin synthase thioesterase subunit</fullName>
    </submittedName>
</protein>
<proteinExistence type="inferred from homology"/>
<keyword evidence="2" id="KW-0378">Hydrolase</keyword>
<dbReference type="InterPro" id="IPR012223">
    <property type="entry name" value="TEII"/>
</dbReference>